<reference evidence="6 7" key="1">
    <citation type="submission" date="2018-12" db="EMBL/GenBank/DDBJ databases">
        <authorList>
            <person name="Chong R.A."/>
        </authorList>
    </citation>
    <scope>NUCLEOTIDE SEQUENCE [LARGE SCALE GENOMIC DNA]</scope>
    <source>
        <strain evidence="6 7">Ahe</strain>
    </source>
</reference>
<dbReference type="CDD" id="cd07516">
    <property type="entry name" value="HAD_Pase"/>
    <property type="match status" value="1"/>
</dbReference>
<evidence type="ECO:0000256" key="2">
    <source>
        <dbReference type="ARBA" id="ARBA00022723"/>
    </source>
</evidence>
<dbReference type="SFLD" id="SFLDG01140">
    <property type="entry name" value="C2.B:_Phosphomannomutase_and_P"/>
    <property type="match status" value="1"/>
</dbReference>
<dbReference type="Gene3D" id="3.30.1240.10">
    <property type="match status" value="1"/>
</dbReference>
<dbReference type="InterPro" id="IPR036412">
    <property type="entry name" value="HAD-like_sf"/>
</dbReference>
<evidence type="ECO:0000256" key="3">
    <source>
        <dbReference type="ARBA" id="ARBA00022801"/>
    </source>
</evidence>
<gene>
    <name evidence="6" type="ORF">D9V62_00145</name>
</gene>
<keyword evidence="3 6" id="KW-0378">Hydrolase</keyword>
<reference evidence="6 7" key="2">
    <citation type="submission" date="2019-05" db="EMBL/GenBank/DDBJ databases">
        <title>Genome evolution of the obligate endosymbiont Buchnera aphidicola.</title>
        <authorList>
            <person name="Moran N.A."/>
        </authorList>
    </citation>
    <scope>NUCLEOTIDE SEQUENCE [LARGE SCALE GENOMIC DNA]</scope>
    <source>
        <strain evidence="6 7">Ahe</strain>
    </source>
</reference>
<dbReference type="InterPro" id="IPR006379">
    <property type="entry name" value="HAD-SF_hydro_IIB"/>
</dbReference>
<dbReference type="Gene3D" id="3.40.50.1000">
    <property type="entry name" value="HAD superfamily/HAD-like"/>
    <property type="match status" value="1"/>
</dbReference>
<evidence type="ECO:0000256" key="5">
    <source>
        <dbReference type="ARBA" id="ARBA00034778"/>
    </source>
</evidence>
<dbReference type="InterPro" id="IPR023214">
    <property type="entry name" value="HAD_sf"/>
</dbReference>
<dbReference type="NCBIfam" id="TIGR00099">
    <property type="entry name" value="Cof-subfamily"/>
    <property type="match status" value="1"/>
</dbReference>
<evidence type="ECO:0000256" key="4">
    <source>
        <dbReference type="ARBA" id="ARBA00022842"/>
    </source>
</evidence>
<dbReference type="SUPFAM" id="SSF56784">
    <property type="entry name" value="HAD-like"/>
    <property type="match status" value="1"/>
</dbReference>
<evidence type="ECO:0000313" key="6">
    <source>
        <dbReference type="EMBL" id="QCI16874.1"/>
    </source>
</evidence>
<dbReference type="AlphaFoldDB" id="A0A4D6XP62"/>
<dbReference type="PROSITE" id="PS01228">
    <property type="entry name" value="COF_1"/>
    <property type="match status" value="1"/>
</dbReference>
<evidence type="ECO:0000313" key="7">
    <source>
        <dbReference type="Proteomes" id="UP000298759"/>
    </source>
</evidence>
<dbReference type="Proteomes" id="UP000298759">
    <property type="component" value="Chromosome"/>
</dbReference>
<comment type="similarity">
    <text evidence="5">Belongs to the HAD-like hydrolase superfamily. Cof family.</text>
</comment>
<keyword evidence="4" id="KW-0460">Magnesium</keyword>
<organism evidence="6 7">
    <name type="scientific">Buchnera aphidicola</name>
    <name type="common">Aphis helianthi</name>
    <dbReference type="NCBI Taxonomy" id="2315802"/>
    <lineage>
        <taxon>Bacteria</taxon>
        <taxon>Pseudomonadati</taxon>
        <taxon>Pseudomonadota</taxon>
        <taxon>Gammaproteobacteria</taxon>
        <taxon>Enterobacterales</taxon>
        <taxon>Erwiniaceae</taxon>
        <taxon>Buchnera</taxon>
    </lineage>
</organism>
<dbReference type="GO" id="GO:0016791">
    <property type="term" value="F:phosphatase activity"/>
    <property type="evidence" value="ECO:0007669"/>
    <property type="project" value="UniProtKB-ARBA"/>
</dbReference>
<dbReference type="EMBL" id="CP034894">
    <property type="protein sequence ID" value="QCI16874.1"/>
    <property type="molecule type" value="Genomic_DNA"/>
</dbReference>
<keyword evidence="2" id="KW-0479">Metal-binding</keyword>
<sequence length="269" mass="30856">MYRIITVDLDGTLLSPENKITKYTKKIIKLLINKGFYIIFASGRHHIDMMHIRDHFNIRIFMITSNGAKVYNLDNKLIFESNLDTDIALKLSCLKYLDLDIITQVYQNNQWYINNSKIQNNFCPSLSSLKYEYFHPDTFNFSEVSKIFYTSNNFQKLCELKKHIITLLGKKVNISFSVPGCLEVISGKTSKGYGLQLISNMLGISLQECITFGDGMNDYDMLNISGKACIMENADSRLKDALPYAEIIGNNKHDGVAVYLNKMFIKFDN</sequence>
<comment type="cofactor">
    <cofactor evidence="1">
        <name>Mg(2+)</name>
        <dbReference type="ChEBI" id="CHEBI:18420"/>
    </cofactor>
</comment>
<dbReference type="PANTHER" id="PTHR47267:SF4">
    <property type="entry name" value="PYRIDOXAL PHOSPHATE PHOSPHATASE YIGL"/>
    <property type="match status" value="1"/>
</dbReference>
<protein>
    <submittedName>
        <fullName evidence="6">Cof-type HAD-IIB family hydrolase</fullName>
    </submittedName>
</protein>
<dbReference type="InterPro" id="IPR000150">
    <property type="entry name" value="Cof"/>
</dbReference>
<proteinExistence type="inferred from homology"/>
<dbReference type="RefSeq" id="WP_158339807.1">
    <property type="nucleotide sequence ID" value="NZ_CP034894.1"/>
</dbReference>
<evidence type="ECO:0000256" key="1">
    <source>
        <dbReference type="ARBA" id="ARBA00001946"/>
    </source>
</evidence>
<dbReference type="PANTHER" id="PTHR47267">
    <property type="match status" value="1"/>
</dbReference>
<name>A0A4D6XP62_9GAMM</name>
<dbReference type="GO" id="GO:0000287">
    <property type="term" value="F:magnesium ion binding"/>
    <property type="evidence" value="ECO:0007669"/>
    <property type="project" value="UniProtKB-ARBA"/>
</dbReference>
<dbReference type="OrthoDB" id="5498330at2"/>
<dbReference type="Pfam" id="PF08282">
    <property type="entry name" value="Hydrolase_3"/>
    <property type="match status" value="1"/>
</dbReference>
<dbReference type="NCBIfam" id="TIGR01484">
    <property type="entry name" value="HAD-SF-IIB"/>
    <property type="match status" value="1"/>
</dbReference>
<dbReference type="SFLD" id="SFLDS00003">
    <property type="entry name" value="Haloacid_Dehalogenase"/>
    <property type="match status" value="1"/>
</dbReference>
<accession>A0A4D6XP62</accession>